<dbReference type="PANTHER" id="PTHR21666">
    <property type="entry name" value="PEPTIDASE-RELATED"/>
    <property type="match status" value="1"/>
</dbReference>
<dbReference type="Proteomes" id="UP000318833">
    <property type="component" value="Unassembled WGS sequence"/>
</dbReference>
<dbReference type="PANTHER" id="PTHR21666:SF270">
    <property type="entry name" value="MUREIN HYDROLASE ACTIVATOR ENVC"/>
    <property type="match status" value="1"/>
</dbReference>
<dbReference type="InterPro" id="IPR050570">
    <property type="entry name" value="Cell_wall_metabolism_enzyme"/>
</dbReference>
<dbReference type="Pfam" id="PF01476">
    <property type="entry name" value="LysM"/>
    <property type="match status" value="1"/>
</dbReference>
<dbReference type="InterPro" id="IPR016047">
    <property type="entry name" value="M23ase_b-sheet_dom"/>
</dbReference>
<dbReference type="Gene3D" id="3.10.350.10">
    <property type="entry name" value="LysM domain"/>
    <property type="match status" value="1"/>
</dbReference>
<dbReference type="PROSITE" id="PS51782">
    <property type="entry name" value="LYSM"/>
    <property type="match status" value="1"/>
</dbReference>
<dbReference type="InterPro" id="IPR018392">
    <property type="entry name" value="LysM"/>
</dbReference>
<dbReference type="SMART" id="SM00257">
    <property type="entry name" value="LysM"/>
    <property type="match status" value="1"/>
</dbReference>
<protein>
    <submittedName>
        <fullName evidence="2">Peptidoglycan DD-metalloendopeptidase family protein</fullName>
    </submittedName>
</protein>
<proteinExistence type="predicted"/>
<dbReference type="RefSeq" id="WP_143917609.1">
    <property type="nucleotide sequence ID" value="NZ_CANMIK010000034.1"/>
</dbReference>
<gene>
    <name evidence="2" type="ORF">FOF46_19585</name>
</gene>
<feature type="domain" description="LysM" evidence="1">
    <location>
        <begin position="274"/>
        <end position="318"/>
    </location>
</feature>
<keyword evidence="3" id="KW-1185">Reference proteome</keyword>
<dbReference type="CDD" id="cd12797">
    <property type="entry name" value="M23_peptidase"/>
    <property type="match status" value="1"/>
</dbReference>
<evidence type="ECO:0000313" key="2">
    <source>
        <dbReference type="EMBL" id="TSE06362.1"/>
    </source>
</evidence>
<dbReference type="Pfam" id="PF01551">
    <property type="entry name" value="Peptidase_M23"/>
    <property type="match status" value="1"/>
</dbReference>
<dbReference type="OrthoDB" id="9805070at2"/>
<dbReference type="InterPro" id="IPR036779">
    <property type="entry name" value="LysM_dom_sf"/>
</dbReference>
<dbReference type="GO" id="GO:0004222">
    <property type="term" value="F:metalloendopeptidase activity"/>
    <property type="evidence" value="ECO:0007669"/>
    <property type="project" value="TreeGrafter"/>
</dbReference>
<comment type="caution">
    <text evidence="2">The sequence shown here is derived from an EMBL/GenBank/DDBJ whole genome shotgun (WGS) entry which is preliminary data.</text>
</comment>
<evidence type="ECO:0000259" key="1">
    <source>
        <dbReference type="PROSITE" id="PS51782"/>
    </source>
</evidence>
<sequence length="319" mass="36415">MKLPFYLTVFFLISLSGYSQNDTIIGKIRNQPETSVQDQLLKQSAFNQTDDSLFLKLDTILIDSTKLIKPIDIKANHWNTTVFNPYKNVKPKFPIKLEFSDSSYSSPITRNKVVTSRFGWRNGRGHHGIDIDLITGDSIFSMFSGIVRFARYSTGYGKTIVVRHYNGLETVYAHLSKYAVKANDTVKYGQHIGYGGISGNARGSHLHLGIYYHGIAIYPEYLFEFSAANSVRAKEIWVTDKWTRSYLHNHKKQSTLNIFTTKEEAVRSRKNRKKIYIVKRGDTLSRIALKNNIPITTICKTNYIKSSAILKIGQKLIIE</sequence>
<dbReference type="SUPFAM" id="SSF54106">
    <property type="entry name" value="LysM domain"/>
    <property type="match status" value="1"/>
</dbReference>
<dbReference type="SUPFAM" id="SSF51261">
    <property type="entry name" value="Duplicated hybrid motif"/>
    <property type="match status" value="1"/>
</dbReference>
<reference evidence="2 3" key="1">
    <citation type="submission" date="2019-07" db="EMBL/GenBank/DDBJ databases">
        <title>The draft genome sequence of Aquimarina algiphila M91.</title>
        <authorList>
            <person name="Meng X."/>
        </authorList>
    </citation>
    <scope>NUCLEOTIDE SEQUENCE [LARGE SCALE GENOMIC DNA]</scope>
    <source>
        <strain evidence="2 3">M91</strain>
    </source>
</reference>
<dbReference type="EMBL" id="VLNR01000046">
    <property type="protein sequence ID" value="TSE06362.1"/>
    <property type="molecule type" value="Genomic_DNA"/>
</dbReference>
<dbReference type="AlphaFoldDB" id="A0A554VG76"/>
<dbReference type="Gene3D" id="2.70.70.10">
    <property type="entry name" value="Glucose Permease (Domain IIA)"/>
    <property type="match status" value="1"/>
</dbReference>
<organism evidence="2 3">
    <name type="scientific">Aquimarina algiphila</name>
    <dbReference type="NCBI Taxonomy" id="2047982"/>
    <lineage>
        <taxon>Bacteria</taxon>
        <taxon>Pseudomonadati</taxon>
        <taxon>Bacteroidota</taxon>
        <taxon>Flavobacteriia</taxon>
        <taxon>Flavobacteriales</taxon>
        <taxon>Flavobacteriaceae</taxon>
        <taxon>Aquimarina</taxon>
    </lineage>
</organism>
<evidence type="ECO:0000313" key="3">
    <source>
        <dbReference type="Proteomes" id="UP000318833"/>
    </source>
</evidence>
<name>A0A554VG76_9FLAO</name>
<dbReference type="InterPro" id="IPR011055">
    <property type="entry name" value="Dup_hybrid_motif"/>
</dbReference>
<dbReference type="CDD" id="cd00118">
    <property type="entry name" value="LysM"/>
    <property type="match status" value="1"/>
</dbReference>
<accession>A0A554VG76</accession>